<dbReference type="PRINTS" id="PR00081">
    <property type="entry name" value="GDHRDH"/>
</dbReference>
<dbReference type="PRINTS" id="PR00080">
    <property type="entry name" value="SDRFAMILY"/>
</dbReference>
<evidence type="ECO:0000256" key="2">
    <source>
        <dbReference type="ARBA" id="ARBA00023002"/>
    </source>
</evidence>
<dbReference type="SUPFAM" id="SSF51735">
    <property type="entry name" value="NAD(P)-binding Rossmann-fold domains"/>
    <property type="match status" value="1"/>
</dbReference>
<keyword evidence="5" id="KW-1185">Reference proteome</keyword>
<evidence type="ECO:0000256" key="1">
    <source>
        <dbReference type="ARBA" id="ARBA00006484"/>
    </source>
</evidence>
<reference evidence="4" key="2">
    <citation type="submission" date="2020-09" db="EMBL/GenBank/DDBJ databases">
        <authorList>
            <person name="Sun Q."/>
            <person name="Ohkuma M."/>
        </authorList>
    </citation>
    <scope>NUCLEOTIDE SEQUENCE</scope>
    <source>
        <strain evidence="4">JCM 31311</strain>
    </source>
</reference>
<dbReference type="RefSeq" id="WP_189089052.1">
    <property type="nucleotide sequence ID" value="NZ_BMQL01000006.1"/>
</dbReference>
<dbReference type="InterPro" id="IPR036291">
    <property type="entry name" value="NAD(P)-bd_dom_sf"/>
</dbReference>
<dbReference type="GO" id="GO:0016491">
    <property type="term" value="F:oxidoreductase activity"/>
    <property type="evidence" value="ECO:0007669"/>
    <property type="project" value="UniProtKB-KW"/>
</dbReference>
<comment type="caution">
    <text evidence="4">The sequence shown here is derived from an EMBL/GenBank/DDBJ whole genome shotgun (WGS) entry which is preliminary data.</text>
</comment>
<dbReference type="AlphaFoldDB" id="A0A918C299"/>
<dbReference type="PANTHER" id="PTHR43639">
    <property type="entry name" value="OXIDOREDUCTASE, SHORT-CHAIN DEHYDROGENASE/REDUCTASE FAMILY (AFU_ORTHOLOGUE AFUA_5G02870)"/>
    <property type="match status" value="1"/>
</dbReference>
<dbReference type="InterPro" id="IPR020904">
    <property type="entry name" value="Sc_DH/Rdtase_CS"/>
</dbReference>
<dbReference type="CDD" id="cd05233">
    <property type="entry name" value="SDR_c"/>
    <property type="match status" value="1"/>
</dbReference>
<keyword evidence="2" id="KW-0560">Oxidoreductase</keyword>
<evidence type="ECO:0000313" key="5">
    <source>
        <dbReference type="Proteomes" id="UP000603865"/>
    </source>
</evidence>
<gene>
    <name evidence="4" type="primary">fabG</name>
    <name evidence="4" type="ORF">GCM10008957_15480</name>
</gene>
<dbReference type="Pfam" id="PF13561">
    <property type="entry name" value="adh_short_C2"/>
    <property type="match status" value="1"/>
</dbReference>
<name>A0A918C299_9DEIO</name>
<dbReference type="Proteomes" id="UP000603865">
    <property type="component" value="Unassembled WGS sequence"/>
</dbReference>
<dbReference type="InterPro" id="IPR002347">
    <property type="entry name" value="SDR_fam"/>
</dbReference>
<reference evidence="4" key="1">
    <citation type="journal article" date="2014" name="Int. J. Syst. Evol. Microbiol.">
        <title>Complete genome sequence of Corynebacterium casei LMG S-19264T (=DSM 44701T), isolated from a smear-ripened cheese.</title>
        <authorList>
            <consortium name="US DOE Joint Genome Institute (JGI-PGF)"/>
            <person name="Walter F."/>
            <person name="Albersmeier A."/>
            <person name="Kalinowski J."/>
            <person name="Ruckert C."/>
        </authorList>
    </citation>
    <scope>NUCLEOTIDE SEQUENCE</scope>
    <source>
        <strain evidence="4">JCM 31311</strain>
    </source>
</reference>
<comment type="similarity">
    <text evidence="1">Belongs to the short-chain dehydrogenases/reductases (SDR) family.</text>
</comment>
<protein>
    <submittedName>
        <fullName evidence="4">3-oxoacyl-ACP reductase</fullName>
    </submittedName>
</protein>
<accession>A0A918C299</accession>
<dbReference type="EMBL" id="BMQL01000006">
    <property type="protein sequence ID" value="GGR03500.1"/>
    <property type="molecule type" value="Genomic_DNA"/>
</dbReference>
<dbReference type="PROSITE" id="PS00061">
    <property type="entry name" value="ADH_SHORT"/>
    <property type="match status" value="1"/>
</dbReference>
<organism evidence="4 5">
    <name type="scientific">Deinococcus ruber</name>
    <dbReference type="NCBI Taxonomy" id="1848197"/>
    <lineage>
        <taxon>Bacteria</taxon>
        <taxon>Thermotogati</taxon>
        <taxon>Deinococcota</taxon>
        <taxon>Deinococci</taxon>
        <taxon>Deinococcales</taxon>
        <taxon>Deinococcaceae</taxon>
        <taxon>Deinococcus</taxon>
    </lineage>
</organism>
<dbReference type="SMART" id="SM00822">
    <property type="entry name" value="PKS_KR"/>
    <property type="match status" value="1"/>
</dbReference>
<sequence>MAAYELSGQVALVTGGAGGIGAAICAALAEAGATVLVGYAGNPQRAAALAAQLGGPGQHRALLTRVDDSSTLEAAAHDVQAHEGRLDILVNNAGITTPVPHHDLDGLSDEWIDTILRVNVRGAFACVRAFAPLLRAGGNGLVVNISSIAGRTGMGSNVAYCASKAALDSLTRSLGRALAPNIRVLSVSPGWVDGEYARLMPPELIAAQAERTPLGRIARPQEVARAVLAAATHLTFSTGCIIPVDGGRPLS</sequence>
<dbReference type="Gene3D" id="3.40.50.720">
    <property type="entry name" value="NAD(P)-binding Rossmann-like Domain"/>
    <property type="match status" value="1"/>
</dbReference>
<evidence type="ECO:0000313" key="4">
    <source>
        <dbReference type="EMBL" id="GGR03500.1"/>
    </source>
</evidence>
<feature type="domain" description="Ketoreductase" evidence="3">
    <location>
        <begin position="9"/>
        <end position="194"/>
    </location>
</feature>
<proteinExistence type="inferred from homology"/>
<evidence type="ECO:0000259" key="3">
    <source>
        <dbReference type="SMART" id="SM00822"/>
    </source>
</evidence>
<dbReference type="InterPro" id="IPR057326">
    <property type="entry name" value="KR_dom"/>
</dbReference>
<dbReference type="FunFam" id="3.40.50.720:FF:000084">
    <property type="entry name" value="Short-chain dehydrogenase reductase"/>
    <property type="match status" value="1"/>
</dbReference>
<dbReference type="PANTHER" id="PTHR43639:SF1">
    <property type="entry name" value="SHORT-CHAIN DEHYDROGENASE_REDUCTASE FAMILY PROTEIN"/>
    <property type="match status" value="1"/>
</dbReference>